<evidence type="ECO:0000313" key="3">
    <source>
        <dbReference type="Proteomes" id="UP000294664"/>
    </source>
</evidence>
<dbReference type="Proteomes" id="UP000294664">
    <property type="component" value="Unassembled WGS sequence"/>
</dbReference>
<evidence type="ECO:0008006" key="4">
    <source>
        <dbReference type="Google" id="ProtNLM"/>
    </source>
</evidence>
<dbReference type="EMBL" id="SMAI01000014">
    <property type="protein sequence ID" value="TCT02168.1"/>
    <property type="molecule type" value="Genomic_DNA"/>
</dbReference>
<protein>
    <recommendedName>
        <fullName evidence="4">DUF2158 domain-containing protein</fullName>
    </recommendedName>
</protein>
<dbReference type="AlphaFoldDB" id="A0A4V2UX60"/>
<dbReference type="RefSeq" id="WP_132034237.1">
    <property type="nucleotide sequence ID" value="NZ_SMAI01000014.1"/>
</dbReference>
<dbReference type="OrthoDB" id="7173769at2"/>
<dbReference type="Pfam" id="PF09926">
    <property type="entry name" value="DUF2158"/>
    <property type="match status" value="1"/>
</dbReference>
<evidence type="ECO:0000313" key="2">
    <source>
        <dbReference type="EMBL" id="TCT02168.1"/>
    </source>
</evidence>
<sequence>MAFAPGMIVQLKSGSPPLTVVAVDGDRVEIVWFAEDVAEFRTQTLPAIALDELEVEEFDLEDGEEEEGDEDEDEDEDKH</sequence>
<organism evidence="2 3">
    <name type="scientific">Aquabacter spiritensis</name>
    <dbReference type="NCBI Taxonomy" id="933073"/>
    <lineage>
        <taxon>Bacteria</taxon>
        <taxon>Pseudomonadati</taxon>
        <taxon>Pseudomonadota</taxon>
        <taxon>Alphaproteobacteria</taxon>
        <taxon>Hyphomicrobiales</taxon>
        <taxon>Xanthobacteraceae</taxon>
        <taxon>Aquabacter</taxon>
    </lineage>
</organism>
<keyword evidence="3" id="KW-1185">Reference proteome</keyword>
<reference evidence="2 3" key="1">
    <citation type="submission" date="2019-03" db="EMBL/GenBank/DDBJ databases">
        <title>Genomic Encyclopedia of Type Strains, Phase IV (KMG-IV): sequencing the most valuable type-strain genomes for metagenomic binning, comparative biology and taxonomic classification.</title>
        <authorList>
            <person name="Goeker M."/>
        </authorList>
    </citation>
    <scope>NUCLEOTIDE SEQUENCE [LARGE SCALE GENOMIC DNA]</scope>
    <source>
        <strain evidence="2 3">DSM 9035</strain>
    </source>
</reference>
<dbReference type="InterPro" id="IPR019226">
    <property type="entry name" value="DUF2158"/>
</dbReference>
<proteinExistence type="predicted"/>
<comment type="caution">
    <text evidence="2">The sequence shown here is derived from an EMBL/GenBank/DDBJ whole genome shotgun (WGS) entry which is preliminary data.</text>
</comment>
<gene>
    <name evidence="2" type="ORF">EDC64_11428</name>
</gene>
<name>A0A4V2UX60_9HYPH</name>
<accession>A0A4V2UX60</accession>
<evidence type="ECO:0000256" key="1">
    <source>
        <dbReference type="SAM" id="MobiDB-lite"/>
    </source>
</evidence>
<feature type="region of interest" description="Disordered" evidence="1">
    <location>
        <begin position="55"/>
        <end position="79"/>
    </location>
</feature>